<dbReference type="Gene3D" id="1.20.1280.50">
    <property type="match status" value="1"/>
</dbReference>
<reference evidence="2 3" key="1">
    <citation type="submission" date="2024-04" db="EMBL/GenBank/DDBJ databases">
        <title>Genome assembly C_amara_ONT_v2.</title>
        <authorList>
            <person name="Yant L."/>
            <person name="Moore C."/>
            <person name="Slenker M."/>
        </authorList>
    </citation>
    <scope>NUCLEOTIDE SEQUENCE [LARGE SCALE GENOMIC DNA]</scope>
    <source>
        <tissue evidence="2">Leaf</tissue>
    </source>
</reference>
<dbReference type="AlphaFoldDB" id="A0ABD0ZQS1"/>
<dbReference type="PANTHER" id="PTHR31111:SF130">
    <property type="entry name" value="F-BOX ASSOCIATED UBIQUITINATION EFFECTOR FAMILY PROTEIN"/>
    <property type="match status" value="1"/>
</dbReference>
<evidence type="ECO:0000313" key="2">
    <source>
        <dbReference type="EMBL" id="KAL1191310.1"/>
    </source>
</evidence>
<gene>
    <name evidence="2" type="ORF">V5N11_008311</name>
</gene>
<dbReference type="PANTHER" id="PTHR31111">
    <property type="entry name" value="BNAA05G37150D PROTEIN-RELATED"/>
    <property type="match status" value="1"/>
</dbReference>
<name>A0ABD0ZQS1_CARAN</name>
<evidence type="ECO:0000313" key="3">
    <source>
        <dbReference type="Proteomes" id="UP001558713"/>
    </source>
</evidence>
<organism evidence="2 3">
    <name type="scientific">Cardamine amara subsp. amara</name>
    <dbReference type="NCBI Taxonomy" id="228776"/>
    <lineage>
        <taxon>Eukaryota</taxon>
        <taxon>Viridiplantae</taxon>
        <taxon>Streptophyta</taxon>
        <taxon>Embryophyta</taxon>
        <taxon>Tracheophyta</taxon>
        <taxon>Spermatophyta</taxon>
        <taxon>Magnoliopsida</taxon>
        <taxon>eudicotyledons</taxon>
        <taxon>Gunneridae</taxon>
        <taxon>Pentapetalae</taxon>
        <taxon>rosids</taxon>
        <taxon>malvids</taxon>
        <taxon>Brassicales</taxon>
        <taxon>Brassicaceae</taxon>
        <taxon>Cardamineae</taxon>
        <taxon>Cardamine</taxon>
    </lineage>
</organism>
<protein>
    <submittedName>
        <fullName evidence="2">F-box protein</fullName>
    </submittedName>
</protein>
<dbReference type="SUPFAM" id="SSF81383">
    <property type="entry name" value="F-box domain"/>
    <property type="match status" value="1"/>
</dbReference>
<dbReference type="EMBL" id="JBANAX010000857">
    <property type="protein sequence ID" value="KAL1191310.1"/>
    <property type="molecule type" value="Genomic_DNA"/>
</dbReference>
<dbReference type="InterPro" id="IPR036047">
    <property type="entry name" value="F-box-like_dom_sf"/>
</dbReference>
<dbReference type="InterPro" id="IPR001810">
    <property type="entry name" value="F-box_dom"/>
</dbReference>
<keyword evidence="3" id="KW-1185">Reference proteome</keyword>
<sequence length="82" mass="9095">MLDSIPKELILEILSRLSAKSVARFCCVSKLWAFIFGGPCFTELFLTRSSARPRLLFGLRRQCVELLLVASASEFVVGASNN</sequence>
<evidence type="ECO:0000259" key="1">
    <source>
        <dbReference type="PROSITE" id="PS50181"/>
    </source>
</evidence>
<dbReference type="SMART" id="SM00256">
    <property type="entry name" value="FBOX"/>
    <property type="match status" value="1"/>
</dbReference>
<feature type="domain" description="F-box" evidence="1">
    <location>
        <begin position="1"/>
        <end position="48"/>
    </location>
</feature>
<dbReference type="Proteomes" id="UP001558713">
    <property type="component" value="Unassembled WGS sequence"/>
</dbReference>
<dbReference type="PROSITE" id="PS50181">
    <property type="entry name" value="FBOX"/>
    <property type="match status" value="1"/>
</dbReference>
<comment type="caution">
    <text evidence="2">The sequence shown here is derived from an EMBL/GenBank/DDBJ whole genome shotgun (WGS) entry which is preliminary data.</text>
</comment>
<proteinExistence type="predicted"/>
<accession>A0ABD0ZQS1</accession>
<dbReference type="Pfam" id="PF00646">
    <property type="entry name" value="F-box"/>
    <property type="match status" value="1"/>
</dbReference>